<sequence>MSLSANKIILATAVTNTAGAYFLTTTLTAVNTANGTVIPAGMYVMFPSANVSILASNGATNATVMAANVGGVVISDGYNVYAKSSYASGDTVTLLSPNGGQAVTGTFNS</sequence>
<proteinExistence type="predicted"/>
<evidence type="ECO:0000313" key="3">
    <source>
        <dbReference type="EMBL" id="CAB5229572.1"/>
    </source>
</evidence>
<dbReference type="EMBL" id="LR797484">
    <property type="protein sequence ID" value="CAB4219779.1"/>
    <property type="molecule type" value="Genomic_DNA"/>
</dbReference>
<evidence type="ECO:0000313" key="1">
    <source>
        <dbReference type="EMBL" id="CAB4184905.1"/>
    </source>
</evidence>
<gene>
    <name evidence="1" type="ORF">UFOVP1113_48</name>
    <name evidence="3" type="ORF">UFOVP1563_6</name>
    <name evidence="2" type="ORF">UFOVP1627_39</name>
</gene>
<accession>A0A6J5QW21</accession>
<dbReference type="EMBL" id="LR797072">
    <property type="protein sequence ID" value="CAB4184905.1"/>
    <property type="molecule type" value="Genomic_DNA"/>
</dbReference>
<name>A0A6J5QW21_9CAUD</name>
<organism evidence="1">
    <name type="scientific">uncultured Caudovirales phage</name>
    <dbReference type="NCBI Taxonomy" id="2100421"/>
    <lineage>
        <taxon>Viruses</taxon>
        <taxon>Duplodnaviria</taxon>
        <taxon>Heunggongvirae</taxon>
        <taxon>Uroviricota</taxon>
        <taxon>Caudoviricetes</taxon>
        <taxon>Peduoviridae</taxon>
        <taxon>Maltschvirus</taxon>
        <taxon>Maltschvirus maltsch</taxon>
    </lineage>
</organism>
<protein>
    <submittedName>
        <fullName evidence="1">Uncharacterized protein</fullName>
    </submittedName>
</protein>
<evidence type="ECO:0000313" key="2">
    <source>
        <dbReference type="EMBL" id="CAB4219779.1"/>
    </source>
</evidence>
<dbReference type="EMBL" id="LR798404">
    <property type="protein sequence ID" value="CAB5229572.1"/>
    <property type="molecule type" value="Genomic_DNA"/>
</dbReference>
<reference evidence="1" key="1">
    <citation type="submission" date="2020-05" db="EMBL/GenBank/DDBJ databases">
        <authorList>
            <person name="Chiriac C."/>
            <person name="Salcher M."/>
            <person name="Ghai R."/>
            <person name="Kavagutti S V."/>
        </authorList>
    </citation>
    <scope>NUCLEOTIDE SEQUENCE</scope>
</reference>